<dbReference type="PANTHER" id="PTHR12994">
    <property type="entry name" value="SECERNIN"/>
    <property type="match status" value="1"/>
</dbReference>
<keyword evidence="1" id="KW-0645">Protease</keyword>
<dbReference type="Gene3D" id="3.60.60.10">
    <property type="entry name" value="Penicillin V Acylase, Chain A"/>
    <property type="match status" value="1"/>
</dbReference>
<evidence type="ECO:0000313" key="2">
    <source>
        <dbReference type="EMBL" id="EGG50947.1"/>
    </source>
</evidence>
<dbReference type="EMBL" id="AFBR01000090">
    <property type="protein sequence ID" value="EGG50947.1"/>
    <property type="molecule type" value="Genomic_DNA"/>
</dbReference>
<sequence>MKQWMKKSLFINDRSIDRKMKFKWVMTVVLAVCTGYGQACTNLIVGKKASADGSVIVSYSADDFGSFGYLRHWAAGKHAKGTMRPVYNWENNNYAGEIEEAPETYNVIGNMNEYQLTITETTFGGRAELVDSTGLLDYGSLIYITLQRAKTAKEAIKVMTDLINQYGYNSEGESFTIADKNEAWVMDLIGKGTGRKGAVWVAVRVPDDCICAHANQSRIRRFPLRDKENCLYSKDVISFAREKGYFKGKKDSDFSFADAYAPADFSALRFCEARVWSFFNRYVDGMEKYLPYASGENPQAEPTPLFVKPDRRLSVQDVKDMMRDHYEGTPLALDNDPGMGPFEAPYRPTPLTWKVDGKTYFNERPISTQQSAFVMVAQMRSQLPDYVGGVLWFGCDDANMMAFTPVYCCTDLVPECYSDKVADDLHFSFKSAFWVCNWVSSIVYPRYSQLFGELKTVRDRLETDYNTLQEKTEKEAMALAGTEGEGMSAVRKYLTAYTNRMAAGMLYEWMELGKRLMVKYIDGTVRPERDGLYVRTPGGLGVPVERPGYPERYRREIVKATGNRFEVK</sequence>
<dbReference type="GO" id="GO:0070004">
    <property type="term" value="F:cysteine-type exopeptidase activity"/>
    <property type="evidence" value="ECO:0007669"/>
    <property type="project" value="InterPro"/>
</dbReference>
<keyword evidence="1" id="KW-0224">Dipeptidase</keyword>
<comment type="similarity">
    <text evidence="1">Belongs to the peptidase C69 family.</text>
</comment>
<dbReference type="PANTHER" id="PTHR12994:SF17">
    <property type="entry name" value="LD30995P"/>
    <property type="match status" value="1"/>
</dbReference>
<keyword evidence="3" id="KW-1185">Reference proteome</keyword>
<proteinExistence type="inferred from homology"/>
<evidence type="ECO:0000313" key="3">
    <source>
        <dbReference type="Proteomes" id="UP000005546"/>
    </source>
</evidence>
<dbReference type="InterPro" id="IPR005322">
    <property type="entry name" value="Peptidase_C69"/>
</dbReference>
<name>F3QXR3_9BACT</name>
<accession>F3QXR3</accession>
<gene>
    <name evidence="2" type="ORF">HMPREF9442_03002</name>
</gene>
<dbReference type="Proteomes" id="UP000005546">
    <property type="component" value="Unassembled WGS sequence"/>
</dbReference>
<keyword evidence="1" id="KW-0378">Hydrolase</keyword>
<comment type="caution">
    <text evidence="2">The sequence shown here is derived from an EMBL/GenBank/DDBJ whole genome shotgun (WGS) entry which is preliminary data.</text>
</comment>
<reference evidence="2 3" key="1">
    <citation type="submission" date="2011-02" db="EMBL/GenBank/DDBJ databases">
        <authorList>
            <person name="Weinstock G."/>
            <person name="Sodergren E."/>
            <person name="Clifton S."/>
            <person name="Fulton L."/>
            <person name="Fulton B."/>
            <person name="Courtney L."/>
            <person name="Fronick C."/>
            <person name="Harrison M."/>
            <person name="Strong C."/>
            <person name="Farmer C."/>
            <person name="Delahaunty K."/>
            <person name="Markovic C."/>
            <person name="Hall O."/>
            <person name="Minx P."/>
            <person name="Tomlinson C."/>
            <person name="Mitreva M."/>
            <person name="Hou S."/>
            <person name="Chen J."/>
            <person name="Wollam A."/>
            <person name="Pepin K.H."/>
            <person name="Johnson M."/>
            <person name="Bhonagiri V."/>
            <person name="Zhang X."/>
            <person name="Suruliraj S."/>
            <person name="Warren W."/>
            <person name="Chinwalla A."/>
            <person name="Mardis E.R."/>
            <person name="Wilson R.K."/>
        </authorList>
    </citation>
    <scope>NUCLEOTIDE SEQUENCE [LARGE SCALE GENOMIC DNA]</scope>
    <source>
        <strain evidence="2 3">YIT 11841</strain>
    </source>
</reference>
<protein>
    <recommendedName>
        <fullName evidence="1">Dipeptidase</fullName>
        <ecNumber evidence="1">3.4.-.-</ecNumber>
    </recommendedName>
</protein>
<dbReference type="Pfam" id="PF03577">
    <property type="entry name" value="Peptidase_C69"/>
    <property type="match status" value="2"/>
</dbReference>
<dbReference type="GO" id="GO:0016805">
    <property type="term" value="F:dipeptidase activity"/>
    <property type="evidence" value="ECO:0007669"/>
    <property type="project" value="UniProtKB-KW"/>
</dbReference>
<dbReference type="EC" id="3.4.-.-" evidence="1"/>
<dbReference type="AlphaFoldDB" id="F3QXR3"/>
<evidence type="ECO:0000256" key="1">
    <source>
        <dbReference type="RuleBase" id="RU364089"/>
    </source>
</evidence>
<organism evidence="2 3">
    <name type="scientific">Paraprevotella xylaniphila YIT 11841</name>
    <dbReference type="NCBI Taxonomy" id="762982"/>
    <lineage>
        <taxon>Bacteria</taxon>
        <taxon>Pseudomonadati</taxon>
        <taxon>Bacteroidota</taxon>
        <taxon>Bacteroidia</taxon>
        <taxon>Bacteroidales</taxon>
        <taxon>Prevotellaceae</taxon>
        <taxon>Paraprevotella</taxon>
    </lineage>
</organism>
<dbReference type="GO" id="GO:0006508">
    <property type="term" value="P:proteolysis"/>
    <property type="evidence" value="ECO:0007669"/>
    <property type="project" value="UniProtKB-KW"/>
</dbReference>
<dbReference type="STRING" id="762982.HMPREF9442_03002"/>
<comment type="catalytic activity">
    <reaction evidence="1">
        <text>an L-aminoacyl-L-amino acid + H2O = 2 an L-alpha-amino acid</text>
        <dbReference type="Rhea" id="RHEA:48940"/>
        <dbReference type="ChEBI" id="CHEBI:15377"/>
        <dbReference type="ChEBI" id="CHEBI:59869"/>
        <dbReference type="ChEBI" id="CHEBI:77460"/>
    </reaction>
</comment>
<dbReference type="eggNOG" id="COG4690">
    <property type="taxonomic scope" value="Bacteria"/>
</dbReference>
<dbReference type="HOGENOM" id="CLU_014823_3_0_10"/>